<dbReference type="GO" id="GO:0016740">
    <property type="term" value="F:transferase activity"/>
    <property type="evidence" value="ECO:0007669"/>
    <property type="project" value="UniProtKB-KW"/>
</dbReference>
<evidence type="ECO:0000256" key="1">
    <source>
        <dbReference type="ARBA" id="ARBA00022679"/>
    </source>
</evidence>
<organism evidence="4 5">
    <name type="scientific">Hymenobacter wooponensis</name>
    <dbReference type="NCBI Taxonomy" id="1525360"/>
    <lineage>
        <taxon>Bacteria</taxon>
        <taxon>Pseudomonadati</taxon>
        <taxon>Bacteroidota</taxon>
        <taxon>Cytophagia</taxon>
        <taxon>Cytophagales</taxon>
        <taxon>Hymenobacteraceae</taxon>
        <taxon>Hymenobacter</taxon>
    </lineage>
</organism>
<name>A0A4Z0MTG9_9BACT</name>
<dbReference type="InterPro" id="IPR027791">
    <property type="entry name" value="Galactosyl_T_C"/>
</dbReference>
<keyword evidence="5" id="KW-1185">Reference proteome</keyword>
<dbReference type="Gene3D" id="3.90.550.10">
    <property type="entry name" value="Spore Coat Polysaccharide Biosynthesis Protein SpsA, Chain A"/>
    <property type="match status" value="1"/>
</dbReference>
<evidence type="ECO:0000259" key="3">
    <source>
        <dbReference type="Pfam" id="PF02709"/>
    </source>
</evidence>
<reference evidence="4 5" key="1">
    <citation type="submission" date="2019-04" db="EMBL/GenBank/DDBJ databases">
        <authorList>
            <person name="Feng G."/>
            <person name="Zhang J."/>
            <person name="Zhu H."/>
        </authorList>
    </citation>
    <scope>NUCLEOTIDE SEQUENCE [LARGE SCALE GENOMIC DNA]</scope>
    <source>
        <strain evidence="4 5">JCM 19491</strain>
    </source>
</reference>
<dbReference type="EMBL" id="SRKZ01000001">
    <property type="protein sequence ID" value="TGD82991.1"/>
    <property type="molecule type" value="Genomic_DNA"/>
</dbReference>
<dbReference type="AlphaFoldDB" id="A0A4Z0MTG9"/>
<dbReference type="InterPro" id="IPR001173">
    <property type="entry name" value="Glyco_trans_2-like"/>
</dbReference>
<evidence type="ECO:0000259" key="2">
    <source>
        <dbReference type="Pfam" id="PF00535"/>
    </source>
</evidence>
<dbReference type="PANTHER" id="PTHR43685">
    <property type="entry name" value="GLYCOSYLTRANSFERASE"/>
    <property type="match status" value="1"/>
</dbReference>
<dbReference type="OrthoDB" id="9810303at2"/>
<evidence type="ECO:0000313" key="5">
    <source>
        <dbReference type="Proteomes" id="UP000298284"/>
    </source>
</evidence>
<keyword evidence="1 4" id="KW-0808">Transferase</keyword>
<feature type="domain" description="Glycosyltransferase 2-like" evidence="2">
    <location>
        <begin position="7"/>
        <end position="110"/>
    </location>
</feature>
<proteinExistence type="predicted"/>
<sequence length="314" mass="35887">MSVATLSLIIASKDRKAILAVTLERVYRALKGIEAEVLIINDSKTESISLPNEYKDKVRVIDNPRSGVASARNLGGKQAAADLLVFMDDDMWINADNIKATLELHQQYAHQPKCFNLNWIYPPELQAYVQSTQFGRYLHYYGFDSLKGWCRGLPWDDQQLFAATGVTSQYLAIRKADFELVGGYNENFPHAGFEDHEFSQRLEKNHIQPYIYPASTMYHNEADRMNVQAWLSRRQRGGETRRVAVELGHIELAYHYGFLKSGVYTTTAVLRPLLMKLLTLIPNKQAFDPLYFRITNLLLGTALYTGYYKGSRTE</sequence>
<evidence type="ECO:0000313" key="4">
    <source>
        <dbReference type="EMBL" id="TGD82991.1"/>
    </source>
</evidence>
<dbReference type="InterPro" id="IPR029044">
    <property type="entry name" value="Nucleotide-diphossugar_trans"/>
</dbReference>
<feature type="domain" description="Galactosyltransferase C-terminal" evidence="3">
    <location>
        <begin position="171"/>
        <end position="216"/>
    </location>
</feature>
<accession>A0A4Z0MTG9</accession>
<dbReference type="Proteomes" id="UP000298284">
    <property type="component" value="Unassembled WGS sequence"/>
</dbReference>
<dbReference type="Pfam" id="PF00535">
    <property type="entry name" value="Glycos_transf_2"/>
    <property type="match status" value="1"/>
</dbReference>
<dbReference type="RefSeq" id="WP_135529146.1">
    <property type="nucleotide sequence ID" value="NZ_SRKZ01000001.1"/>
</dbReference>
<comment type="caution">
    <text evidence="4">The sequence shown here is derived from an EMBL/GenBank/DDBJ whole genome shotgun (WGS) entry which is preliminary data.</text>
</comment>
<dbReference type="Pfam" id="PF02709">
    <property type="entry name" value="Glyco_transf_7C"/>
    <property type="match status" value="1"/>
</dbReference>
<gene>
    <name evidence="4" type="ORF">EU557_04220</name>
</gene>
<dbReference type="InterPro" id="IPR050834">
    <property type="entry name" value="Glycosyltransf_2"/>
</dbReference>
<dbReference type="PANTHER" id="PTHR43685:SF2">
    <property type="entry name" value="GLYCOSYLTRANSFERASE 2-LIKE DOMAIN-CONTAINING PROTEIN"/>
    <property type="match status" value="1"/>
</dbReference>
<protein>
    <submittedName>
        <fullName evidence="4">Glycosyltransferase</fullName>
    </submittedName>
</protein>
<dbReference type="SUPFAM" id="SSF53448">
    <property type="entry name" value="Nucleotide-diphospho-sugar transferases"/>
    <property type="match status" value="1"/>
</dbReference>